<organism evidence="1">
    <name type="scientific">Tupanvirus deep ocean</name>
    <dbReference type="NCBI Taxonomy" id="2126984"/>
    <lineage>
        <taxon>Viruses</taxon>
        <taxon>Varidnaviria</taxon>
        <taxon>Bamfordvirae</taxon>
        <taxon>Nucleocytoviricota</taxon>
        <taxon>Megaviricetes</taxon>
        <taxon>Imitervirales</taxon>
        <taxon>Mimiviridae</taxon>
        <taxon>Megamimivirinae</taxon>
        <taxon>Tupanvirus</taxon>
        <taxon>Tupanvirus altamarinense</taxon>
    </lineage>
</organism>
<accession>A0A6N1NI12</accession>
<reference evidence="1" key="2">
    <citation type="journal article" date="2018" name="Nat. Commun.">
        <title>Tailed giant Tupanvirus possesses the most complete translational apparatus of the known virosphere.</title>
        <authorList>
            <person name="Abrahao J."/>
            <person name="Silva L."/>
            <person name="Silva L.S."/>
            <person name="Khalil J.Y.B."/>
            <person name="Rodrigues R."/>
            <person name="Arantes T."/>
            <person name="Assis F."/>
            <person name="Boratto P."/>
            <person name="Andrade M."/>
            <person name="Kroon E.G."/>
            <person name="Ribeiro B."/>
            <person name="Bergier I."/>
            <person name="Seligmann H."/>
            <person name="Ghigo E."/>
            <person name="Colson P."/>
            <person name="Levasseur A."/>
            <person name="Kroemer G."/>
            <person name="Raoult D."/>
            <person name="La Scola B."/>
        </authorList>
    </citation>
    <scope>NUCLEOTIDE SEQUENCE [LARGE SCALE GENOMIC DNA]</scope>
    <source>
        <strain evidence="1">Deep ocean</strain>
    </source>
</reference>
<dbReference type="RefSeq" id="YP_010780871.1">
    <property type="nucleotide sequence ID" value="NC_075038.1"/>
</dbReference>
<dbReference type="GeneID" id="80517562"/>
<proteinExistence type="predicted"/>
<evidence type="ECO:0000313" key="1">
    <source>
        <dbReference type="EMBL" id="QKU34250.1"/>
    </source>
</evidence>
<dbReference type="Gene3D" id="3.40.50.450">
    <property type="match status" value="1"/>
</dbReference>
<protein>
    <submittedName>
        <fullName evidence="1">Uncharacterized protein</fullName>
    </submittedName>
</protein>
<name>A0A6N1NI12_9VIRU</name>
<reference evidence="1" key="1">
    <citation type="submission" date="2017-06" db="EMBL/GenBank/DDBJ databases">
        <authorList>
            <person name="Assis F.L."/>
            <person name="Abrahao J.S."/>
            <person name="Silva L."/>
            <person name="Khalil J.B."/>
            <person name="Rodrigues R."/>
            <person name="Silva L.S."/>
            <person name="Boratto P."/>
            <person name="Andrade M."/>
            <person name="Kroon E.G."/>
            <person name="Ribeiro B."/>
            <person name="Bergier I."/>
            <person name="Seligmann H."/>
            <person name="Ghigo E."/>
            <person name="Colson P."/>
            <person name="Levasseur A."/>
            <person name="Raoult D."/>
            <person name="Scola B.L."/>
        </authorList>
    </citation>
    <scope>NUCLEOTIDE SEQUENCE</scope>
    <source>
        <strain evidence="1">Deep ocean</strain>
    </source>
</reference>
<dbReference type="KEGG" id="vg:80517562"/>
<sequence length="182" mass="20335">MLRIGIIGTAGRKPQDYNILSVDHMKWMADNVKSYINHVLETTTDNIILVSGGSAWADHVAVQLYLEGNFGGLELYLPTTFNTKTKKFENTHEGRTLNFLHGQCADKTKCDIFGELSQVVSSPNVKVVVKRGFFARNTLISQNCDHLIAFTFGENAPIDGGTFDTWKKTKHENKIHFSLSDA</sequence>
<dbReference type="EMBL" id="MF405918">
    <property type="protein sequence ID" value="QKU34250.1"/>
    <property type="molecule type" value="Genomic_DNA"/>
</dbReference>